<dbReference type="Gene3D" id="1.25.40.10">
    <property type="entry name" value="Tetratricopeptide repeat domain"/>
    <property type="match status" value="1"/>
</dbReference>
<accession>A9URE5</accession>
<proteinExistence type="inferred from homology"/>
<dbReference type="SUPFAM" id="SSF81901">
    <property type="entry name" value="HCP-like"/>
    <property type="match status" value="1"/>
</dbReference>
<dbReference type="FunCoup" id="A9URE5">
    <property type="interactions" value="479"/>
</dbReference>
<evidence type="ECO:0000256" key="2">
    <source>
        <dbReference type="ARBA" id="ARBA00022737"/>
    </source>
</evidence>
<dbReference type="InterPro" id="IPR040239">
    <property type="entry name" value="HcpB-like"/>
</dbReference>
<dbReference type="OMA" id="PGCINAG"/>
<dbReference type="InParanoid" id="A9URE5"/>
<keyword evidence="4" id="KW-1185">Reference proteome</keyword>
<dbReference type="STRING" id="81824.A9URE5"/>
<reference evidence="3 4" key="1">
    <citation type="journal article" date="2008" name="Nature">
        <title>The genome of the choanoflagellate Monosiga brevicollis and the origin of metazoans.</title>
        <authorList>
            <consortium name="JGI Sequencing"/>
            <person name="King N."/>
            <person name="Westbrook M.J."/>
            <person name="Young S.L."/>
            <person name="Kuo A."/>
            <person name="Abedin M."/>
            <person name="Chapman J."/>
            <person name="Fairclough S."/>
            <person name="Hellsten U."/>
            <person name="Isogai Y."/>
            <person name="Letunic I."/>
            <person name="Marr M."/>
            <person name="Pincus D."/>
            <person name="Putnam N."/>
            <person name="Rokas A."/>
            <person name="Wright K.J."/>
            <person name="Zuzow R."/>
            <person name="Dirks W."/>
            <person name="Good M."/>
            <person name="Goodstein D."/>
            <person name="Lemons D."/>
            <person name="Li W."/>
            <person name="Lyons J.B."/>
            <person name="Morris A."/>
            <person name="Nichols S."/>
            <person name="Richter D.J."/>
            <person name="Salamov A."/>
            <person name="Bork P."/>
            <person name="Lim W.A."/>
            <person name="Manning G."/>
            <person name="Miller W.T."/>
            <person name="McGinnis W."/>
            <person name="Shapiro H."/>
            <person name="Tjian R."/>
            <person name="Grigoriev I.V."/>
            <person name="Rokhsar D."/>
        </authorList>
    </citation>
    <scope>NUCLEOTIDE SEQUENCE [LARGE SCALE GENOMIC DNA]</scope>
    <source>
        <strain evidence="4">MX1 / ATCC 50154</strain>
    </source>
</reference>
<keyword evidence="2" id="KW-0677">Repeat</keyword>
<dbReference type="EMBL" id="CH991544">
    <property type="protein sequence ID" value="EDQ92230.1"/>
    <property type="molecule type" value="Genomic_DNA"/>
</dbReference>
<dbReference type="AlphaFoldDB" id="A9URE5"/>
<evidence type="ECO:0000256" key="1">
    <source>
        <dbReference type="ARBA" id="ARBA00008486"/>
    </source>
</evidence>
<protein>
    <recommendedName>
        <fullName evidence="5">Cytochrome c oxidase assembly factor 7</fullName>
    </recommendedName>
</protein>
<sequence length="217" mass="24402">MAETYGWSKDGSELQEYFNDLRREHERECAEFKKPFDCHALAEFYETVDKNATKAIEMYRELCFEKSYGRSCYRLGSAQMSGRGTPASLPVAFKTFCRGCELDNVESCHNKAMMLRAGIPDEVPRDAPQALELFKKCCQRDFRNGCFMASTMYLQGAEGVAKDMPKALEFALRACELNHAWGCANAARMLRIGDGVAKDAGRAEQLQAQAQELLAET</sequence>
<dbReference type="RefSeq" id="XP_001743516.1">
    <property type="nucleotide sequence ID" value="XM_001743464.1"/>
</dbReference>
<dbReference type="GO" id="GO:0005758">
    <property type="term" value="C:mitochondrial intermembrane space"/>
    <property type="evidence" value="ECO:0000318"/>
    <property type="project" value="GO_Central"/>
</dbReference>
<gene>
    <name evidence="3" type="ORF">MONBRDRAFT_6043</name>
</gene>
<evidence type="ECO:0008006" key="5">
    <source>
        <dbReference type="Google" id="ProtNLM"/>
    </source>
</evidence>
<evidence type="ECO:0000313" key="3">
    <source>
        <dbReference type="EMBL" id="EDQ92230.1"/>
    </source>
</evidence>
<dbReference type="eggNOG" id="KOG4014">
    <property type="taxonomic scope" value="Eukaryota"/>
</dbReference>
<dbReference type="Pfam" id="PF08238">
    <property type="entry name" value="Sel1"/>
    <property type="match status" value="5"/>
</dbReference>
<dbReference type="KEGG" id="mbr:MONBRDRAFT_6043"/>
<name>A9URE5_MONBE</name>
<dbReference type="GeneID" id="5888306"/>
<evidence type="ECO:0000313" key="4">
    <source>
        <dbReference type="Proteomes" id="UP000001357"/>
    </source>
</evidence>
<dbReference type="PANTHER" id="PTHR13891:SF1">
    <property type="entry name" value="CYTOCHROME C OXIDASE ASSEMBLY FACTOR 7"/>
    <property type="match status" value="1"/>
</dbReference>
<dbReference type="Proteomes" id="UP000001357">
    <property type="component" value="Unassembled WGS sequence"/>
</dbReference>
<dbReference type="InterPro" id="IPR006597">
    <property type="entry name" value="Sel1-like"/>
</dbReference>
<comment type="similarity">
    <text evidence="1">Belongs to the hcp beta-lactamase family.</text>
</comment>
<dbReference type="InterPro" id="IPR011990">
    <property type="entry name" value="TPR-like_helical_dom_sf"/>
</dbReference>
<organism evidence="3 4">
    <name type="scientific">Monosiga brevicollis</name>
    <name type="common">Choanoflagellate</name>
    <dbReference type="NCBI Taxonomy" id="81824"/>
    <lineage>
        <taxon>Eukaryota</taxon>
        <taxon>Choanoflagellata</taxon>
        <taxon>Craspedida</taxon>
        <taxon>Salpingoecidae</taxon>
        <taxon>Monosiga</taxon>
    </lineage>
</organism>
<dbReference type="SMART" id="SM00671">
    <property type="entry name" value="SEL1"/>
    <property type="match status" value="4"/>
</dbReference>
<dbReference type="PANTHER" id="PTHR13891">
    <property type="entry name" value="CYTOCHROME C OXIDASE ASSEMBLY FACTOR 7"/>
    <property type="match status" value="1"/>
</dbReference>